<sequence>MFTAHTLLFSKIDLSYLILVGRVFIEHDALKVDGASKYTIFQVKVESWSEVYKHVGLQTHEVLYALFERQWDLRGKLLRGDHLVIGGIIHPKEIEGSIVKCVIVEHMWLELAKSKVIVIEGDGDPSYKTYTGFFKHLCDLRSVLDTQECPY</sequence>
<dbReference type="Proteomes" id="UP001176961">
    <property type="component" value="Unassembled WGS sequence"/>
</dbReference>
<evidence type="ECO:0000313" key="1">
    <source>
        <dbReference type="EMBL" id="CAJ0596923.1"/>
    </source>
</evidence>
<keyword evidence="2" id="KW-1185">Reference proteome</keyword>
<reference evidence="1" key="1">
    <citation type="submission" date="2023-07" db="EMBL/GenBank/DDBJ databases">
        <authorList>
            <consortium name="CYATHOMIX"/>
        </authorList>
    </citation>
    <scope>NUCLEOTIDE SEQUENCE</scope>
    <source>
        <strain evidence="1">N/A</strain>
    </source>
</reference>
<evidence type="ECO:0000313" key="2">
    <source>
        <dbReference type="Proteomes" id="UP001176961"/>
    </source>
</evidence>
<protein>
    <submittedName>
        <fullName evidence="1">Uncharacterized protein</fullName>
    </submittedName>
</protein>
<dbReference type="AlphaFoldDB" id="A0AA36GRI3"/>
<name>A0AA36GRI3_CYLNA</name>
<gene>
    <name evidence="1" type="ORF">CYNAS_LOCUS8906</name>
</gene>
<dbReference type="EMBL" id="CATQJL010000223">
    <property type="protein sequence ID" value="CAJ0596923.1"/>
    <property type="molecule type" value="Genomic_DNA"/>
</dbReference>
<comment type="caution">
    <text evidence="1">The sequence shown here is derived from an EMBL/GenBank/DDBJ whole genome shotgun (WGS) entry which is preliminary data.</text>
</comment>
<organism evidence="1 2">
    <name type="scientific">Cylicocyclus nassatus</name>
    <name type="common">Nematode worm</name>
    <dbReference type="NCBI Taxonomy" id="53992"/>
    <lineage>
        <taxon>Eukaryota</taxon>
        <taxon>Metazoa</taxon>
        <taxon>Ecdysozoa</taxon>
        <taxon>Nematoda</taxon>
        <taxon>Chromadorea</taxon>
        <taxon>Rhabditida</taxon>
        <taxon>Rhabditina</taxon>
        <taxon>Rhabditomorpha</taxon>
        <taxon>Strongyloidea</taxon>
        <taxon>Strongylidae</taxon>
        <taxon>Cylicocyclus</taxon>
    </lineage>
</organism>
<accession>A0AA36GRI3</accession>
<proteinExistence type="predicted"/>